<proteinExistence type="predicted"/>
<comment type="caution">
    <text evidence="1">The sequence shown here is derived from an EMBL/GenBank/DDBJ whole genome shotgun (WGS) entry which is preliminary data.</text>
</comment>
<keyword evidence="1" id="KW-0808">Transferase</keyword>
<sequence length="370" mass="40875">MKFLPCFRKKRTSTIRIAFFGFYGRHNFGDDLFGYVLQHLCNDIPGVEARLVCASAKRELTQTWTVPVVKRWVYQSGLRGTVARMVTYCAALMQTDVVVFGGGSLFGAQASIMFARFISSIARVLRKPVHALGVSVGPFVTERRRSANLSIVADMITIAVRDRASVRTVTSIPSITEPANLGDLAFALPAIYSAKRIDGRIRTLVISIHSYEYVEQVLDILANVDAENSVERVQFVSLDAKSSHVAQELAHKFEPRYVHVEALNYSASIEEIIDALASAKCVVTSKLHGAITSHVYGVPALLFCYQSKCADFLDDNDLPGPRDKHPASPVCVEVVRKLMQANAAPPVRHGGTNHYAKFKEFLERAVARDS</sequence>
<dbReference type="Proteomes" id="UP001558850">
    <property type="component" value="Unassembled WGS sequence"/>
</dbReference>
<evidence type="ECO:0000313" key="1">
    <source>
        <dbReference type="EMBL" id="MEX3931899.1"/>
    </source>
</evidence>
<keyword evidence="2" id="KW-1185">Reference proteome</keyword>
<name>A0ACC6TWX1_9BURK</name>
<dbReference type="EMBL" id="JBFRCH010000003">
    <property type="protein sequence ID" value="MEX3931899.1"/>
    <property type="molecule type" value="Genomic_DNA"/>
</dbReference>
<organism evidence="1 2">
    <name type="scientific">Paraburkholderia phymatum</name>
    <dbReference type="NCBI Taxonomy" id="148447"/>
    <lineage>
        <taxon>Bacteria</taxon>
        <taxon>Pseudomonadati</taxon>
        <taxon>Pseudomonadota</taxon>
        <taxon>Betaproteobacteria</taxon>
        <taxon>Burkholderiales</taxon>
        <taxon>Burkholderiaceae</taxon>
        <taxon>Paraburkholderia</taxon>
    </lineage>
</organism>
<protein>
    <submittedName>
        <fullName evidence="1">Polysaccharide pyruvyl transferase family protein</fullName>
    </submittedName>
</protein>
<gene>
    <name evidence="1" type="ORF">AB4Y32_08810</name>
</gene>
<accession>A0ACC6TWX1</accession>
<evidence type="ECO:0000313" key="2">
    <source>
        <dbReference type="Proteomes" id="UP001558850"/>
    </source>
</evidence>
<reference evidence="1" key="1">
    <citation type="submission" date="2024-07" db="EMBL/GenBank/DDBJ databases">
        <title>A survey of Mimosa microsymbionts across Brazilian biomes reveals a high diversity of Paraburkholderia nodulating endemic species, but also that Cupriavidus is common as a symbiont of widespread species.</title>
        <authorList>
            <person name="Rouws L."/>
            <person name="Barauna A."/>
            <person name="Beukes C."/>
            <person name="Rouws J.R.C."/>
            <person name="De Faria S.M."/>
            <person name="Gross E."/>
            <person name="Bueno Dos Reis Junior F."/>
            <person name="Simon M.F."/>
            <person name="Maluk M."/>
            <person name="Odee D.W."/>
            <person name="Kenicer G."/>
            <person name="Young J.P.W."/>
            <person name="Reis V.M."/>
            <person name="Zilli J."/>
            <person name="James E.K."/>
        </authorList>
    </citation>
    <scope>NUCLEOTIDE SEQUENCE</scope>
    <source>
        <strain evidence="1">EG181B</strain>
    </source>
</reference>